<protein>
    <submittedName>
        <fullName evidence="1">Uncharacterized protein</fullName>
    </submittedName>
</protein>
<dbReference type="EMBL" id="JACHVB010000018">
    <property type="protein sequence ID" value="MBC2593869.1"/>
    <property type="molecule type" value="Genomic_DNA"/>
</dbReference>
<name>A0A842HCF1_9BACT</name>
<sequence>MPSRHRYRFPRPEVLASIRPELLRRFLTPYQSYFHGGGFDVTCLNNRAGPVELTYLSDVLMTPESDIPSEVSGALYAVHEVAVEENTELLEIVASSEQVQPEPNSTLLELALSLWMTAPKALKWIHQHQSCDRKRAFEYFSTEGDASSDFSLNAEGIRQLEQSLSYHFKKKDWGYGCRISHRPLPNEHWFLVSHGERYKRQATWEEGRMGTIGFQPERYDLIIYDALTNELCVNAQTPTQREHYRKLFGFYLFGRENYFPGRSKYTLEPLLRDGATALFTGDVPEIESVRLSELSYVIDGNFEEVITHKAYDVFASMKQHREYIPPGARLLKATFKLRYSGQSKERTLTLKPSNVALYTRDGDGPILEKWLNRREFVVRDRVKGHEQCEHVLAVG</sequence>
<dbReference type="Proteomes" id="UP000546464">
    <property type="component" value="Unassembled WGS sequence"/>
</dbReference>
<evidence type="ECO:0000313" key="2">
    <source>
        <dbReference type="Proteomes" id="UP000546464"/>
    </source>
</evidence>
<accession>A0A842HCF1</accession>
<evidence type="ECO:0000313" key="1">
    <source>
        <dbReference type="EMBL" id="MBC2593869.1"/>
    </source>
</evidence>
<reference evidence="1 2" key="1">
    <citation type="submission" date="2020-07" db="EMBL/GenBank/DDBJ databases">
        <authorList>
            <person name="Feng X."/>
        </authorList>
    </citation>
    <scope>NUCLEOTIDE SEQUENCE [LARGE SCALE GENOMIC DNA]</scope>
    <source>
        <strain evidence="1 2">JCM31066</strain>
    </source>
</reference>
<organism evidence="1 2">
    <name type="scientific">Ruficoccus amylovorans</name>
    <dbReference type="NCBI Taxonomy" id="1804625"/>
    <lineage>
        <taxon>Bacteria</taxon>
        <taxon>Pseudomonadati</taxon>
        <taxon>Verrucomicrobiota</taxon>
        <taxon>Opitutia</taxon>
        <taxon>Puniceicoccales</taxon>
        <taxon>Cerasicoccaceae</taxon>
        <taxon>Ruficoccus</taxon>
    </lineage>
</organism>
<dbReference type="RefSeq" id="WP_185674863.1">
    <property type="nucleotide sequence ID" value="NZ_JACHVB010000018.1"/>
</dbReference>
<gene>
    <name evidence="1" type="ORF">H5P28_06305</name>
</gene>
<keyword evidence="2" id="KW-1185">Reference proteome</keyword>
<comment type="caution">
    <text evidence="1">The sequence shown here is derived from an EMBL/GenBank/DDBJ whole genome shotgun (WGS) entry which is preliminary data.</text>
</comment>
<proteinExistence type="predicted"/>
<dbReference type="AlphaFoldDB" id="A0A842HCF1"/>